<organism evidence="2 3">
    <name type="scientific">Bavariicoccus seileri</name>
    <dbReference type="NCBI Taxonomy" id="549685"/>
    <lineage>
        <taxon>Bacteria</taxon>
        <taxon>Bacillati</taxon>
        <taxon>Bacillota</taxon>
        <taxon>Bacilli</taxon>
        <taxon>Lactobacillales</taxon>
        <taxon>Enterococcaceae</taxon>
        <taxon>Bavariicoccus</taxon>
    </lineage>
</organism>
<dbReference type="Pfam" id="PF07009">
    <property type="entry name" value="NusG_II"/>
    <property type="match status" value="1"/>
</dbReference>
<reference evidence="2 3" key="1">
    <citation type="journal article" date="2018" name="Nat. Biotechnol.">
        <title>A standardized bacterial taxonomy based on genome phylogeny substantially revises the tree of life.</title>
        <authorList>
            <person name="Parks D.H."/>
            <person name="Chuvochina M."/>
            <person name="Waite D.W."/>
            <person name="Rinke C."/>
            <person name="Skarshewski A."/>
            <person name="Chaumeil P.A."/>
            <person name="Hugenholtz P."/>
        </authorList>
    </citation>
    <scope>NUCLEOTIDE SEQUENCE [LARGE SCALE GENOMIC DNA]</scope>
    <source>
        <strain evidence="2">UBA11306</strain>
    </source>
</reference>
<dbReference type="Gene3D" id="2.60.320.10">
    <property type="entry name" value="N-utilization substance G protein NusG, insert domain"/>
    <property type="match status" value="1"/>
</dbReference>
<dbReference type="Proteomes" id="UP000262195">
    <property type="component" value="Unassembled WGS sequence"/>
</dbReference>
<dbReference type="InterPro" id="IPR038690">
    <property type="entry name" value="NusG_2_sf"/>
</dbReference>
<proteinExistence type="predicted"/>
<keyword evidence="1" id="KW-0812">Transmembrane</keyword>
<dbReference type="AlphaFoldDB" id="A0A3D4S3F1"/>
<sequence length="145" mass="16929">MAKSDHLKTRIKRVMKVFKPFDFVVIIVLIIGSFLPFLFFFLQEAQAVDNEGDRIAIVRINGELVDEFNLDEVDDFEKTYYPADDQYNIVQVEDGRIRVKQDNSPDQIAVKTSWIWKNGQTSICLPHRLVIEITQENAEPEYDVY</sequence>
<keyword evidence="1" id="KW-0472">Membrane</keyword>
<dbReference type="EMBL" id="DQHO01000010">
    <property type="protein sequence ID" value="HCS93327.1"/>
    <property type="molecule type" value="Genomic_DNA"/>
</dbReference>
<evidence type="ECO:0000313" key="2">
    <source>
        <dbReference type="EMBL" id="HCS93327.1"/>
    </source>
</evidence>
<evidence type="ECO:0000313" key="3">
    <source>
        <dbReference type="Proteomes" id="UP000262195"/>
    </source>
</evidence>
<keyword evidence="1" id="KW-1133">Transmembrane helix</keyword>
<name>A0A3D4S3F1_9ENTE</name>
<gene>
    <name evidence="2" type="ORF">DIW15_01295</name>
</gene>
<protein>
    <submittedName>
        <fullName evidence="2">NusG domain II-containing protein</fullName>
    </submittedName>
</protein>
<evidence type="ECO:0000256" key="1">
    <source>
        <dbReference type="SAM" id="Phobius"/>
    </source>
</evidence>
<accession>A0A3D4S3F1</accession>
<feature type="transmembrane region" description="Helical" evidence="1">
    <location>
        <begin position="21"/>
        <end position="42"/>
    </location>
</feature>
<dbReference type="STRING" id="1121105.GCA_000421665_01894"/>
<comment type="caution">
    <text evidence="2">The sequence shown here is derived from an EMBL/GenBank/DDBJ whole genome shotgun (WGS) entry which is preliminary data.</text>
</comment>
<dbReference type="CDD" id="cd09911">
    <property type="entry name" value="Lin0431_like"/>
    <property type="match status" value="1"/>
</dbReference>